<dbReference type="Pfam" id="PF05951">
    <property type="entry name" value="Peptidase_M15_2"/>
    <property type="match status" value="1"/>
</dbReference>
<organism evidence="12 13">
    <name type="scientific">Nitrosomonas eutropha</name>
    <dbReference type="NCBI Taxonomy" id="916"/>
    <lineage>
        <taxon>Bacteria</taxon>
        <taxon>Pseudomonadati</taxon>
        <taxon>Pseudomonadota</taxon>
        <taxon>Betaproteobacteria</taxon>
        <taxon>Nitrosomonadales</taxon>
        <taxon>Nitrosomonadaceae</taxon>
        <taxon>Nitrosomonas</taxon>
    </lineage>
</organism>
<evidence type="ECO:0000256" key="2">
    <source>
        <dbReference type="ARBA" id="ARBA00004776"/>
    </source>
</evidence>
<keyword evidence="8" id="KW-0482">Metalloprotease</keyword>
<evidence type="ECO:0000256" key="10">
    <source>
        <dbReference type="ARBA" id="ARBA00093448"/>
    </source>
</evidence>
<dbReference type="GO" id="GO:0008237">
    <property type="term" value="F:metallopeptidase activity"/>
    <property type="evidence" value="ECO:0007669"/>
    <property type="project" value="UniProtKB-KW"/>
</dbReference>
<reference evidence="12 13" key="1">
    <citation type="submission" date="2016-10" db="EMBL/GenBank/DDBJ databases">
        <authorList>
            <person name="de Groot N.N."/>
        </authorList>
    </citation>
    <scope>NUCLEOTIDE SEQUENCE [LARGE SCALE GENOMIC DNA]</scope>
    <source>
        <strain evidence="12 13">Nm24</strain>
    </source>
</reference>
<dbReference type="CDD" id="cd14844">
    <property type="entry name" value="Zn-DD-carboxypeptidase_like"/>
    <property type="match status" value="1"/>
</dbReference>
<keyword evidence="6" id="KW-0378">Hydrolase</keyword>
<comment type="cofactor">
    <cofactor evidence="1">
        <name>Zn(2+)</name>
        <dbReference type="ChEBI" id="CHEBI:29105"/>
    </cofactor>
</comment>
<dbReference type="PANTHER" id="PTHR37425">
    <property type="match status" value="1"/>
</dbReference>
<accession>A0A1I7IKC9</accession>
<dbReference type="InterPro" id="IPR006311">
    <property type="entry name" value="TAT_signal"/>
</dbReference>
<evidence type="ECO:0000256" key="11">
    <source>
        <dbReference type="ARBA" id="ARBA00093666"/>
    </source>
</evidence>
<dbReference type="SUPFAM" id="SSF55166">
    <property type="entry name" value="Hedgehog/DD-peptidase"/>
    <property type="match status" value="1"/>
</dbReference>
<keyword evidence="5" id="KW-0732">Signal</keyword>
<comment type="similarity">
    <text evidence="10">Belongs to the peptidase M15 family.</text>
</comment>
<protein>
    <recommendedName>
        <fullName evidence="11">Murein endopeptidase K</fullName>
    </recommendedName>
</protein>
<dbReference type="PANTHER" id="PTHR37425:SF1">
    <property type="entry name" value="OUTER MEMBRANE PROTEIN"/>
    <property type="match status" value="1"/>
</dbReference>
<dbReference type="EMBL" id="FPBL01000009">
    <property type="protein sequence ID" value="SFU73369.1"/>
    <property type="molecule type" value="Genomic_DNA"/>
</dbReference>
<evidence type="ECO:0000256" key="5">
    <source>
        <dbReference type="ARBA" id="ARBA00022729"/>
    </source>
</evidence>
<name>A0A1I7IKC9_9PROT</name>
<dbReference type="OrthoDB" id="9782994at2"/>
<comment type="pathway">
    <text evidence="2">Cell wall biogenesis; cell wall polysaccharide biosynthesis.</text>
</comment>
<keyword evidence="4" id="KW-0479">Metal-binding</keyword>
<dbReference type="AlphaFoldDB" id="A0A1I7IKC9"/>
<sequence>MSKLIIADNLETLTEHGNSRRRLLQASLGACALFAMPAANAAYSRIYEKRLSLLNLHTGERIRTAYWEQGKYIPEALRAIAKVLRDHRSGERHPIDPGLLDLIQHLHHKTGSSKEFQVISGYRSPATNATLAAKSHGVAKKSLHMQGKAMDIRLPGVPLNALRRAAMSMRVGGVGYYPESNFIHVDTGNVRYW</sequence>
<dbReference type="GO" id="GO:0071555">
    <property type="term" value="P:cell wall organization"/>
    <property type="evidence" value="ECO:0007669"/>
    <property type="project" value="UniProtKB-KW"/>
</dbReference>
<evidence type="ECO:0000256" key="1">
    <source>
        <dbReference type="ARBA" id="ARBA00001947"/>
    </source>
</evidence>
<keyword evidence="3" id="KW-0645">Protease</keyword>
<evidence type="ECO:0000256" key="3">
    <source>
        <dbReference type="ARBA" id="ARBA00022670"/>
    </source>
</evidence>
<dbReference type="InterPro" id="IPR010275">
    <property type="entry name" value="MepK"/>
</dbReference>
<evidence type="ECO:0000256" key="4">
    <source>
        <dbReference type="ARBA" id="ARBA00022723"/>
    </source>
</evidence>
<evidence type="ECO:0000313" key="13">
    <source>
        <dbReference type="Proteomes" id="UP000183926"/>
    </source>
</evidence>
<evidence type="ECO:0000256" key="7">
    <source>
        <dbReference type="ARBA" id="ARBA00022833"/>
    </source>
</evidence>
<keyword evidence="9" id="KW-0961">Cell wall biogenesis/degradation</keyword>
<evidence type="ECO:0000256" key="8">
    <source>
        <dbReference type="ARBA" id="ARBA00023049"/>
    </source>
</evidence>
<evidence type="ECO:0000256" key="9">
    <source>
        <dbReference type="ARBA" id="ARBA00023316"/>
    </source>
</evidence>
<gene>
    <name evidence="12" type="ORF">SAMN05216339_10936</name>
</gene>
<evidence type="ECO:0000313" key="12">
    <source>
        <dbReference type="EMBL" id="SFU73369.1"/>
    </source>
</evidence>
<dbReference type="PROSITE" id="PS51318">
    <property type="entry name" value="TAT"/>
    <property type="match status" value="1"/>
</dbReference>
<dbReference type="RefSeq" id="WP_074929051.1">
    <property type="nucleotide sequence ID" value="NZ_FPBL01000009.1"/>
</dbReference>
<keyword evidence="7" id="KW-0862">Zinc</keyword>
<dbReference type="GO" id="GO:0046872">
    <property type="term" value="F:metal ion binding"/>
    <property type="evidence" value="ECO:0007669"/>
    <property type="project" value="UniProtKB-KW"/>
</dbReference>
<dbReference type="Proteomes" id="UP000183926">
    <property type="component" value="Unassembled WGS sequence"/>
</dbReference>
<dbReference type="GO" id="GO:0006508">
    <property type="term" value="P:proteolysis"/>
    <property type="evidence" value="ECO:0007669"/>
    <property type="project" value="UniProtKB-KW"/>
</dbReference>
<dbReference type="InterPro" id="IPR009045">
    <property type="entry name" value="Zn_M74/Hedgehog-like"/>
</dbReference>
<dbReference type="Gene3D" id="3.30.1380.10">
    <property type="match status" value="1"/>
</dbReference>
<proteinExistence type="inferred from homology"/>
<evidence type="ECO:0000256" key="6">
    <source>
        <dbReference type="ARBA" id="ARBA00022801"/>
    </source>
</evidence>